<keyword evidence="4" id="KW-1185">Reference proteome</keyword>
<dbReference type="Gene3D" id="1.25.10.10">
    <property type="entry name" value="Leucine-rich Repeat Variant"/>
    <property type="match status" value="1"/>
</dbReference>
<dbReference type="AlphaFoldDB" id="A0A1V9Z7C7"/>
<dbReference type="EMBL" id="JNBR01000391">
    <property type="protein sequence ID" value="OQR93906.1"/>
    <property type="molecule type" value="Genomic_DNA"/>
</dbReference>
<proteinExistence type="predicted"/>
<dbReference type="InterPro" id="IPR011989">
    <property type="entry name" value="ARM-like"/>
</dbReference>
<dbReference type="InterPro" id="IPR048739">
    <property type="entry name" value="CEP104_N"/>
</dbReference>
<evidence type="ECO:0000259" key="2">
    <source>
        <dbReference type="Pfam" id="PF21038"/>
    </source>
</evidence>
<dbReference type="PANTHER" id="PTHR13371">
    <property type="entry name" value="GLYCINE-, GLUTAMATE-, THIENYLCYCLOHEXYLPIPERIDINE-BINDING PROTEIN"/>
    <property type="match status" value="1"/>
</dbReference>
<feature type="region of interest" description="Disordered" evidence="1">
    <location>
        <begin position="777"/>
        <end position="865"/>
    </location>
</feature>
<dbReference type="InterPro" id="IPR016024">
    <property type="entry name" value="ARM-type_fold"/>
</dbReference>
<comment type="caution">
    <text evidence="3">The sequence shown here is derived from an EMBL/GenBank/DDBJ whole genome shotgun (WGS) entry which is preliminary data.</text>
</comment>
<dbReference type="Proteomes" id="UP000243579">
    <property type="component" value="Unassembled WGS sequence"/>
</dbReference>
<dbReference type="Pfam" id="PF21038">
    <property type="entry name" value="CEP104_N"/>
    <property type="match status" value="1"/>
</dbReference>
<protein>
    <recommendedName>
        <fullName evidence="2">Centrosomal protein CEP104 N-terminal domain-containing protein</fullName>
    </recommendedName>
</protein>
<name>A0A1V9Z7C7_ACHHY</name>
<dbReference type="GO" id="GO:0005929">
    <property type="term" value="C:cilium"/>
    <property type="evidence" value="ECO:0007669"/>
    <property type="project" value="TreeGrafter"/>
</dbReference>
<feature type="domain" description="Centrosomal protein CEP104 N-terminal" evidence="2">
    <location>
        <begin position="40"/>
        <end position="168"/>
    </location>
</feature>
<evidence type="ECO:0000313" key="3">
    <source>
        <dbReference type="EMBL" id="OQR93906.1"/>
    </source>
</evidence>
<organism evidence="3 4">
    <name type="scientific">Achlya hypogyna</name>
    <name type="common">Oomycete</name>
    <name type="synonym">Protoachlya hypogyna</name>
    <dbReference type="NCBI Taxonomy" id="1202772"/>
    <lineage>
        <taxon>Eukaryota</taxon>
        <taxon>Sar</taxon>
        <taxon>Stramenopiles</taxon>
        <taxon>Oomycota</taxon>
        <taxon>Saprolegniomycetes</taxon>
        <taxon>Saprolegniales</taxon>
        <taxon>Achlyaceae</taxon>
        <taxon>Achlya</taxon>
    </lineage>
</organism>
<gene>
    <name evidence="3" type="ORF">ACHHYP_02099</name>
</gene>
<accession>A0A1V9Z7C7</accession>
<dbReference type="PANTHER" id="PTHR13371:SF0">
    <property type="entry name" value="CENTROSOMAL PROTEIN OF 104 KDA"/>
    <property type="match status" value="1"/>
</dbReference>
<reference evidence="3 4" key="1">
    <citation type="journal article" date="2014" name="Genome Biol. Evol.">
        <title>The secreted proteins of Achlya hypogyna and Thraustotheca clavata identify the ancestral oomycete secretome and reveal gene acquisitions by horizontal gene transfer.</title>
        <authorList>
            <person name="Misner I."/>
            <person name="Blouin N."/>
            <person name="Leonard G."/>
            <person name="Richards T.A."/>
            <person name="Lane C.E."/>
        </authorList>
    </citation>
    <scope>NUCLEOTIDE SEQUENCE [LARGE SCALE GENOMIC DNA]</scope>
    <source>
        <strain evidence="3 4">ATCC 48635</strain>
    </source>
</reference>
<feature type="compositionally biased region" description="Basic and acidic residues" evidence="1">
    <location>
        <begin position="853"/>
        <end position="865"/>
    </location>
</feature>
<evidence type="ECO:0000256" key="1">
    <source>
        <dbReference type="SAM" id="MobiDB-lite"/>
    </source>
</evidence>
<dbReference type="InterPro" id="IPR052607">
    <property type="entry name" value="CEP104-like"/>
</dbReference>
<dbReference type="OrthoDB" id="66599at2759"/>
<evidence type="ECO:0000313" key="4">
    <source>
        <dbReference type="Proteomes" id="UP000243579"/>
    </source>
</evidence>
<dbReference type="SUPFAM" id="SSF48371">
    <property type="entry name" value="ARM repeat"/>
    <property type="match status" value="1"/>
</dbReference>
<sequence>MSLIHYLQAYVSSTDTAAAYPNPIDSYCRETSQPPTGREWISAKSCSYPQEIGLCLPRRAYVKSIRIATQGSYAPSKVELFVGDDAFIQDHFVHPVAPETSDAPLHLYFSADCRPLCTIDWREAVTVDGTEEVRVDVHEPLNVLKIVLHAPRSFNVFNQVAIMQLELRGVEMDVATPVSDAHLSRKASLGSIQAALLETGVPADVVRDLGAPPASLDEYTKKAIAHVLLVKADCVAREDYPRAQTLTEHATTLASIGQQMQSLARLKSVAIGKEDYDAALTYHNAMETLHATREIAIARAFESCQPAVAATPVAPIAPPTVPSGSEAPAMATVLDIAIRTWCREESPSPSKTSAEPFPPAQLPSPTRRFLETMFGAVFVEASQHSNWKVRRACVEVAEQYIAVFGLVFDTETLYEMYSVWVESLCLRDKTVPVVLAVLNLTRSIFEKPMDAGISFGTYGLRRGVLRPLLDALVAAILSYCCRFNTLLREDCIRTLRFLAQQRHVADVVLAATWRVTQGASDPFLQVLGLKCLQDLLYTYVAFDLPLPKEPLLGDIRGYMQRCADDTNADVSGTALDCLTLLHALLHHEPLSVSLEVEAHVPLFRKFPFPPPELARLVAQVETYARLHNLPTQLRTYVLDEASLEGFESTLKKGSVSFVGSVEKRPSPNQEPPRVAFTGTIAPRPQPIELPPLQIESPPPVPSPTSISEPFGTATLIVPLQAPTVTDIAPVEAFKAASIDLVDLPPEPSLEPVVPLTNAVPDPLTPVKPEVEVAAEIPPTDRAPTPVLDAEEPTVPKPVEPSKDAKSTKRNQITPTNDPAPVAETKTPQQLAADDKIGTLKVVDQVAKKAKKNSSGDDDKKGCAVS</sequence>